<dbReference type="InterPro" id="IPR004314">
    <property type="entry name" value="Neprosin"/>
</dbReference>
<comment type="caution">
    <text evidence="2">The sequence shown here is derived from an EMBL/GenBank/DDBJ whole genome shotgun (WGS) entry which is preliminary data.</text>
</comment>
<dbReference type="InterPro" id="IPR053168">
    <property type="entry name" value="Glutamic_endopeptidase"/>
</dbReference>
<organism evidence="2 3">
    <name type="scientific">Stephania japonica</name>
    <dbReference type="NCBI Taxonomy" id="461633"/>
    <lineage>
        <taxon>Eukaryota</taxon>
        <taxon>Viridiplantae</taxon>
        <taxon>Streptophyta</taxon>
        <taxon>Embryophyta</taxon>
        <taxon>Tracheophyta</taxon>
        <taxon>Spermatophyta</taxon>
        <taxon>Magnoliopsida</taxon>
        <taxon>Ranunculales</taxon>
        <taxon>Menispermaceae</taxon>
        <taxon>Menispermoideae</taxon>
        <taxon>Cissampelideae</taxon>
        <taxon>Stephania</taxon>
    </lineage>
</organism>
<sequence>MQLWFRVKTDDKVTAGWTNTGDTYACVHIQHQPALHHPKLKNHKVQQAVAKLGNGGYRGVRSSISLQKLEIAANHWSTGQVWISDDPDGYTNSLWAGWIVAPTMFQDNGRTRLFIHWGDKGTVNWWLYVGDDPVGYWPKGLVPALDDGANNVMWGGLTSGPASENASPMGNGQIPRGDYTRACTSAYMKFVDSNYNLVNAPKGQNINVDCNTNYRLDAFDGLVELGTAILFGGPGGACS</sequence>
<dbReference type="Proteomes" id="UP001417504">
    <property type="component" value="Unassembled WGS sequence"/>
</dbReference>
<dbReference type="EMBL" id="JBBNAE010000002">
    <property type="protein sequence ID" value="KAK9144673.1"/>
    <property type="molecule type" value="Genomic_DNA"/>
</dbReference>
<evidence type="ECO:0000259" key="1">
    <source>
        <dbReference type="PROSITE" id="PS52045"/>
    </source>
</evidence>
<name>A0AAP0K2H4_9MAGN</name>
<dbReference type="AlphaFoldDB" id="A0AAP0K2H4"/>
<reference evidence="2 3" key="1">
    <citation type="submission" date="2024-01" db="EMBL/GenBank/DDBJ databases">
        <title>Genome assemblies of Stephania.</title>
        <authorList>
            <person name="Yang L."/>
        </authorList>
    </citation>
    <scope>NUCLEOTIDE SEQUENCE [LARGE SCALE GENOMIC DNA]</scope>
    <source>
        <strain evidence="2">QJT</strain>
        <tissue evidence="2">Leaf</tissue>
    </source>
</reference>
<protein>
    <recommendedName>
        <fullName evidence="1">Neprosin PEP catalytic domain-containing protein</fullName>
    </recommendedName>
</protein>
<accession>A0AAP0K2H4</accession>
<evidence type="ECO:0000313" key="3">
    <source>
        <dbReference type="Proteomes" id="UP001417504"/>
    </source>
</evidence>
<evidence type="ECO:0000313" key="2">
    <source>
        <dbReference type="EMBL" id="KAK9144673.1"/>
    </source>
</evidence>
<dbReference type="Pfam" id="PF03080">
    <property type="entry name" value="Neprosin"/>
    <property type="match status" value="1"/>
</dbReference>
<keyword evidence="3" id="KW-1185">Reference proteome</keyword>
<gene>
    <name evidence="2" type="ORF">Sjap_004576</name>
</gene>
<dbReference type="Pfam" id="PF14365">
    <property type="entry name" value="Neprosin_AP"/>
    <property type="match status" value="1"/>
</dbReference>
<feature type="domain" description="Neprosin PEP catalytic" evidence="1">
    <location>
        <begin position="1"/>
        <end position="239"/>
    </location>
</feature>
<dbReference type="PANTHER" id="PTHR31589:SF223">
    <property type="entry name" value="PROTEIN, PUTATIVE (DUF239)-RELATED"/>
    <property type="match status" value="1"/>
</dbReference>
<dbReference type="InterPro" id="IPR025521">
    <property type="entry name" value="Neprosin_propep"/>
</dbReference>
<dbReference type="PROSITE" id="PS52045">
    <property type="entry name" value="NEPROSIN_PEP_CD"/>
    <property type="match status" value="1"/>
</dbReference>
<dbReference type="PANTHER" id="PTHR31589">
    <property type="entry name" value="PROTEIN, PUTATIVE (DUF239)-RELATED-RELATED"/>
    <property type="match status" value="1"/>
</dbReference>
<proteinExistence type="predicted"/>